<sequence length="53" mass="6533">MMQTKIVTYNKNKQSKFEEQINEVLEELQRSLYDYKVQDIKVINEHKVLIIYR</sequence>
<evidence type="ECO:0000313" key="2">
    <source>
        <dbReference type="Proteomes" id="UP001223261"/>
    </source>
</evidence>
<organism evidence="1 2">
    <name type="scientific">Mammaliicoccus lentus</name>
    <name type="common">Staphylococcus lentus</name>
    <dbReference type="NCBI Taxonomy" id="42858"/>
    <lineage>
        <taxon>Bacteria</taxon>
        <taxon>Bacillati</taxon>
        <taxon>Bacillota</taxon>
        <taxon>Bacilli</taxon>
        <taxon>Bacillales</taxon>
        <taxon>Staphylococcaceae</taxon>
        <taxon>Mammaliicoccus</taxon>
    </lineage>
</organism>
<accession>A0AAX3W246</accession>
<proteinExistence type="predicted"/>
<dbReference type="RefSeq" id="WP_282861781.1">
    <property type="nucleotide sequence ID" value="NZ_CP118848.1"/>
</dbReference>
<name>A0AAX3W246_MAMLE</name>
<dbReference type="Proteomes" id="UP001223261">
    <property type="component" value="Chromosome"/>
</dbReference>
<dbReference type="AlphaFoldDB" id="A0AAX3W246"/>
<gene>
    <name evidence="1" type="ORF">PYH69_09600</name>
</gene>
<evidence type="ECO:0000313" key="1">
    <source>
        <dbReference type="EMBL" id="WHI59010.1"/>
    </source>
</evidence>
<dbReference type="EMBL" id="CP118848">
    <property type="protein sequence ID" value="WHI59010.1"/>
    <property type="molecule type" value="Genomic_DNA"/>
</dbReference>
<reference evidence="1" key="1">
    <citation type="journal article" date="2023" name="Antibiotics">
        <title>Prevalence and Molecular Characterization of Methicillin-Resistant Staphylococci (MRS) and Mammaliicocci (MRM) in Dromedary Camels from Algeria: First Detection of SCCmec-mecC Hybrid in Methicillin-Resistant Mammaliicoccus lentus.</title>
        <authorList>
            <person name="Belhout C."/>
            <person name="Boyen F."/>
            <person name="Vereecke N."/>
            <person name="Theuns S."/>
            <person name="Taibi N."/>
            <person name="Stegger M."/>
            <person name="de la Fe-Rodriguez P.Y."/>
            <person name="Bouayad L."/>
            <person name="Elgroud R."/>
            <person name="Butaye P."/>
        </authorList>
    </citation>
    <scope>NUCLEOTIDE SEQUENCE</scope>
    <source>
        <strain evidence="1">7048</strain>
    </source>
</reference>
<protein>
    <submittedName>
        <fullName evidence="1">Uncharacterized protein</fullName>
    </submittedName>
</protein>